<dbReference type="PANTHER" id="PTHR43210">
    <property type="entry name" value="DETHIOBIOTIN SYNTHETASE"/>
    <property type="match status" value="1"/>
</dbReference>
<dbReference type="SUPFAM" id="SSF52540">
    <property type="entry name" value="P-loop containing nucleoside triphosphate hydrolases"/>
    <property type="match status" value="1"/>
</dbReference>
<dbReference type="Pfam" id="PF13500">
    <property type="entry name" value="AAA_26"/>
    <property type="match status" value="1"/>
</dbReference>
<evidence type="ECO:0000256" key="1">
    <source>
        <dbReference type="SAM" id="MobiDB-lite"/>
    </source>
</evidence>
<dbReference type="EMBL" id="CAKOGP040000002">
    <property type="protein sequence ID" value="CAJ1920833.1"/>
    <property type="molecule type" value="Genomic_DNA"/>
</dbReference>
<keyword evidence="3" id="KW-1185">Reference proteome</keyword>
<dbReference type="PANTHER" id="PTHR43210:SF5">
    <property type="entry name" value="DETHIOBIOTIN SYNTHETASE"/>
    <property type="match status" value="1"/>
</dbReference>
<evidence type="ECO:0008006" key="4">
    <source>
        <dbReference type="Google" id="ProtNLM"/>
    </source>
</evidence>
<organism evidence="2 3">
    <name type="scientific">Cylindrotheca closterium</name>
    <dbReference type="NCBI Taxonomy" id="2856"/>
    <lineage>
        <taxon>Eukaryota</taxon>
        <taxon>Sar</taxon>
        <taxon>Stramenopiles</taxon>
        <taxon>Ochrophyta</taxon>
        <taxon>Bacillariophyta</taxon>
        <taxon>Bacillariophyceae</taxon>
        <taxon>Bacillariophycidae</taxon>
        <taxon>Bacillariales</taxon>
        <taxon>Bacillariaceae</taxon>
        <taxon>Cylindrotheca</taxon>
    </lineage>
</organism>
<dbReference type="InterPro" id="IPR004472">
    <property type="entry name" value="DTB_synth_BioD"/>
</dbReference>
<sequence length="287" mass="31618">MFARTHSQYWKICSSIRQKRYASGNQTNIIFGANTDVGKTVITAGLIRASGNTSHYVKPLQCGGSDQRFVEKYATNVTSATTLFEWETPASPHYAARVENKPISDEQVITSLKDCLDSLNSPMTWVETAGGVMSPSSSSPDNNGPHHARDKELSWGWVPQADLYQTFSDSMSAVLIGDGRLGGISATLTALESLLIRGYNVSGVIVIEKGYENQKAIQEYASREVDGRTATSTIFRYPESSIVSLPELPPEPEPLDDWYHSEETTKALESFVQVHLNQAWEDCKSAN</sequence>
<comment type="caution">
    <text evidence="2">The sequence shown here is derived from an EMBL/GenBank/DDBJ whole genome shotgun (WGS) entry which is preliminary data.</text>
</comment>
<feature type="region of interest" description="Disordered" evidence="1">
    <location>
        <begin position="132"/>
        <end position="151"/>
    </location>
</feature>
<gene>
    <name evidence="2" type="ORF">CYCCA115_LOCUS904</name>
</gene>
<dbReference type="InterPro" id="IPR027417">
    <property type="entry name" value="P-loop_NTPase"/>
</dbReference>
<dbReference type="GO" id="GO:0009102">
    <property type="term" value="P:biotin biosynthetic process"/>
    <property type="evidence" value="ECO:0007669"/>
    <property type="project" value="InterPro"/>
</dbReference>
<dbReference type="CDD" id="cd03109">
    <property type="entry name" value="DTBS"/>
    <property type="match status" value="1"/>
</dbReference>
<dbReference type="GO" id="GO:0005524">
    <property type="term" value="F:ATP binding"/>
    <property type="evidence" value="ECO:0007669"/>
    <property type="project" value="InterPro"/>
</dbReference>
<evidence type="ECO:0000313" key="3">
    <source>
        <dbReference type="Proteomes" id="UP001295423"/>
    </source>
</evidence>
<evidence type="ECO:0000313" key="2">
    <source>
        <dbReference type="EMBL" id="CAJ1920833.1"/>
    </source>
</evidence>
<dbReference type="AlphaFoldDB" id="A0AAD2FBE0"/>
<accession>A0AAD2FBE0</accession>
<reference evidence="2" key="1">
    <citation type="submission" date="2023-08" db="EMBL/GenBank/DDBJ databases">
        <authorList>
            <person name="Audoor S."/>
            <person name="Bilcke G."/>
        </authorList>
    </citation>
    <scope>NUCLEOTIDE SEQUENCE</scope>
</reference>
<dbReference type="Gene3D" id="3.40.50.300">
    <property type="entry name" value="P-loop containing nucleotide triphosphate hydrolases"/>
    <property type="match status" value="1"/>
</dbReference>
<dbReference type="GO" id="GO:0005829">
    <property type="term" value="C:cytosol"/>
    <property type="evidence" value="ECO:0007669"/>
    <property type="project" value="TreeGrafter"/>
</dbReference>
<name>A0AAD2FBE0_9STRA</name>
<proteinExistence type="predicted"/>
<protein>
    <recommendedName>
        <fullName evidence="4">Dethiobiotin synthase</fullName>
    </recommendedName>
</protein>
<dbReference type="GO" id="GO:0000287">
    <property type="term" value="F:magnesium ion binding"/>
    <property type="evidence" value="ECO:0007669"/>
    <property type="project" value="InterPro"/>
</dbReference>
<dbReference type="Proteomes" id="UP001295423">
    <property type="component" value="Unassembled WGS sequence"/>
</dbReference>
<dbReference type="GO" id="GO:0004141">
    <property type="term" value="F:dethiobiotin synthase activity"/>
    <property type="evidence" value="ECO:0007669"/>
    <property type="project" value="InterPro"/>
</dbReference>